<evidence type="ECO:0000313" key="15">
    <source>
        <dbReference type="Proteomes" id="UP000191024"/>
    </source>
</evidence>
<feature type="region of interest" description="Disordered" evidence="11">
    <location>
        <begin position="424"/>
        <end position="445"/>
    </location>
</feature>
<dbReference type="InterPro" id="IPR009060">
    <property type="entry name" value="UBA-like_sf"/>
</dbReference>
<keyword evidence="8" id="KW-0539">Nucleus</keyword>
<gene>
    <name evidence="14" type="ORF">LAMI_0F03818G</name>
</gene>
<evidence type="ECO:0000256" key="11">
    <source>
        <dbReference type="SAM" id="MobiDB-lite"/>
    </source>
</evidence>
<evidence type="ECO:0000256" key="5">
    <source>
        <dbReference type="ARBA" id="ARBA00022614"/>
    </source>
</evidence>
<dbReference type="SUPFAM" id="SSF52058">
    <property type="entry name" value="L domain-like"/>
    <property type="match status" value="1"/>
</dbReference>
<evidence type="ECO:0000256" key="3">
    <source>
        <dbReference type="ARBA" id="ARBA00022448"/>
    </source>
</evidence>
<evidence type="ECO:0000313" key="14">
    <source>
        <dbReference type="EMBL" id="SCU95793.1"/>
    </source>
</evidence>
<accession>A0A1G4JXN5</accession>
<dbReference type="InterPro" id="IPR018222">
    <property type="entry name" value="Nuclear_transport_factor_2_euk"/>
</dbReference>
<evidence type="ECO:0000256" key="8">
    <source>
        <dbReference type="ARBA" id="ARBA00023242"/>
    </source>
</evidence>
<evidence type="ECO:0000256" key="2">
    <source>
        <dbReference type="ARBA" id="ARBA00009285"/>
    </source>
</evidence>
<proteinExistence type="inferred from homology"/>
<feature type="domain" description="NTF2" evidence="12">
    <location>
        <begin position="287"/>
        <end position="472"/>
    </location>
</feature>
<dbReference type="InterPro" id="IPR040736">
    <property type="entry name" value="Mex67_RRM"/>
</dbReference>
<evidence type="ECO:0000256" key="9">
    <source>
        <dbReference type="ARBA" id="ARBA00055253"/>
    </source>
</evidence>
<keyword evidence="4" id="KW-0963">Cytoplasm</keyword>
<dbReference type="OrthoDB" id="25872at2759"/>
<feature type="compositionally biased region" description="Polar residues" evidence="11">
    <location>
        <begin position="500"/>
        <end position="509"/>
    </location>
</feature>
<dbReference type="PANTHER" id="PTHR10662">
    <property type="entry name" value="NUCLEAR RNA EXPORT FACTOR"/>
    <property type="match status" value="1"/>
</dbReference>
<dbReference type="Gene3D" id="3.10.450.50">
    <property type="match status" value="1"/>
</dbReference>
<evidence type="ECO:0000256" key="7">
    <source>
        <dbReference type="ARBA" id="ARBA00022816"/>
    </source>
</evidence>
<evidence type="ECO:0000256" key="4">
    <source>
        <dbReference type="ARBA" id="ARBA00022490"/>
    </source>
</evidence>
<dbReference type="SUPFAM" id="SSF54427">
    <property type="entry name" value="NTF2-like"/>
    <property type="match status" value="1"/>
</dbReference>
<dbReference type="Pfam" id="PF18444">
    <property type="entry name" value="RRM_9"/>
    <property type="match status" value="1"/>
</dbReference>
<dbReference type="InterPro" id="IPR030217">
    <property type="entry name" value="NXF_fam"/>
</dbReference>
<dbReference type="Pfam" id="PF22602">
    <property type="entry name" value="NXF_NTF2"/>
    <property type="match status" value="1"/>
</dbReference>
<dbReference type="PROSITE" id="PS51450">
    <property type="entry name" value="LRR"/>
    <property type="match status" value="1"/>
</dbReference>
<reference evidence="15" key="1">
    <citation type="submission" date="2016-03" db="EMBL/GenBank/DDBJ databases">
        <authorList>
            <person name="Devillers H."/>
        </authorList>
    </citation>
    <scope>NUCLEOTIDE SEQUENCE [LARGE SCALE GENOMIC DNA]</scope>
</reference>
<keyword evidence="5" id="KW-0433">Leucine-rich repeat</keyword>
<evidence type="ECO:0000259" key="13">
    <source>
        <dbReference type="PROSITE" id="PS51281"/>
    </source>
</evidence>
<feature type="compositionally biased region" description="Polar residues" evidence="11">
    <location>
        <begin position="481"/>
        <end position="493"/>
    </location>
</feature>
<dbReference type="PROSITE" id="PS51281">
    <property type="entry name" value="TAP_C"/>
    <property type="match status" value="1"/>
</dbReference>
<comment type="function">
    <text evidence="9">Involved in the export of mRNA from the nucleus to the cytoplasm.</text>
</comment>
<name>A0A1G4JXN5_9SACH</name>
<dbReference type="Pfam" id="PF03943">
    <property type="entry name" value="TAP_C"/>
    <property type="match status" value="1"/>
</dbReference>
<dbReference type="SUPFAM" id="SSF46934">
    <property type="entry name" value="UBA-like"/>
    <property type="match status" value="1"/>
</dbReference>
<dbReference type="SMART" id="SM00804">
    <property type="entry name" value="TAP_C"/>
    <property type="match status" value="1"/>
</dbReference>
<keyword evidence="7" id="KW-0509">mRNA transport</keyword>
<dbReference type="Gene3D" id="3.80.10.10">
    <property type="entry name" value="Ribonuclease Inhibitor"/>
    <property type="match status" value="1"/>
</dbReference>
<sequence>MNGTFQVANNVGFMAQQAALQNRVKVGVRGWQNATKQDLINFVSRKTRIAICDSYVEGELVVGYVNSRQDASSLLNWNGVRFAGNALRFEIIAEGNGMSNISGIPGTSNTIQLLKSFLFRRYNVQTRMLDLGNLKNDPELMSNGLFSSTSTQSKMFPALMKLASRESQLVVESVNLSNNSLRDVNGISSLAQTFPRLKNLCLANNQISRFRSLEVWKGKFKELRELLMANNPVVTDPMYKTEILRLFPKLVVLDSILLRDEAKLQSVYSIPTKIQQFFFETNELGQSSIDFVSNFLNLWDSDRAQLMGLYTPQSQFSVSVDSSVPSSSVPNADQNPSLSFYLSLSRNLTKISSEKTKLMRLATGQEAIDRLFRSLPKTKHLLQEQPLNYSVEAWSYPQVQGFIISLHGFFDEIEKPELDANKAVSSTAGRSRRFNHSHSNTTSKLGKKSFDRTWIIVPNQGHVVIASDLLTVRPYADGSWSKPTDTLPTSTLQAMPGQPASETPAPTLTPSVASGVPTSQIQLPPEIQAKMTPLQLDILNRLHNQTKLNAEYTYMLAEQSGWNFDVAIKGFQNSVQNIPQGAFL</sequence>
<feature type="region of interest" description="Disordered" evidence="11">
    <location>
        <begin position="479"/>
        <end position="509"/>
    </location>
</feature>
<dbReference type="GO" id="GO:0005634">
    <property type="term" value="C:nucleus"/>
    <property type="evidence" value="ECO:0007669"/>
    <property type="project" value="UniProtKB-SubCell"/>
</dbReference>
<dbReference type="Gene3D" id="1.10.8.10">
    <property type="entry name" value="DNA helicase RuvA subunit, C-terminal domain"/>
    <property type="match status" value="1"/>
</dbReference>
<dbReference type="PANTHER" id="PTHR10662:SF22">
    <property type="entry name" value="NUCLEAR RNA EXPORT FACTOR 1"/>
    <property type="match status" value="1"/>
</dbReference>
<dbReference type="InterPro" id="IPR002075">
    <property type="entry name" value="NTF2_dom"/>
</dbReference>
<dbReference type="Pfam" id="PF24048">
    <property type="entry name" value="LRR_NXF1-5"/>
    <property type="match status" value="1"/>
</dbReference>
<evidence type="ECO:0000256" key="6">
    <source>
        <dbReference type="ARBA" id="ARBA00022737"/>
    </source>
</evidence>
<dbReference type="InterPro" id="IPR032710">
    <property type="entry name" value="NTF2-like_dom_sf"/>
</dbReference>
<dbReference type="GO" id="GO:0016973">
    <property type="term" value="P:poly(A)+ mRNA export from nucleus"/>
    <property type="evidence" value="ECO:0007669"/>
    <property type="project" value="TreeGrafter"/>
</dbReference>
<dbReference type="InterPro" id="IPR032675">
    <property type="entry name" value="LRR_dom_sf"/>
</dbReference>
<dbReference type="EMBL" id="LT598467">
    <property type="protein sequence ID" value="SCU95793.1"/>
    <property type="molecule type" value="Genomic_DNA"/>
</dbReference>
<dbReference type="PROSITE" id="PS50177">
    <property type="entry name" value="NTF2_DOMAIN"/>
    <property type="match status" value="1"/>
</dbReference>
<comment type="subcellular location">
    <subcellularLocation>
        <location evidence="1">Nucleus</location>
    </subcellularLocation>
</comment>
<dbReference type="GO" id="GO:0003723">
    <property type="term" value="F:RNA binding"/>
    <property type="evidence" value="ECO:0007669"/>
    <property type="project" value="TreeGrafter"/>
</dbReference>
<evidence type="ECO:0000256" key="1">
    <source>
        <dbReference type="ARBA" id="ARBA00004123"/>
    </source>
</evidence>
<keyword evidence="6" id="KW-0677">Repeat</keyword>
<dbReference type="Proteomes" id="UP000191024">
    <property type="component" value="Chromosome F"/>
</dbReference>
<dbReference type="STRING" id="1230905.A0A1G4JXN5"/>
<protein>
    <recommendedName>
        <fullName evidence="10">mRNA export factor MEX67</fullName>
    </recommendedName>
</protein>
<dbReference type="CDD" id="cd14342">
    <property type="entry name" value="UBA_TAP-C"/>
    <property type="match status" value="1"/>
</dbReference>
<organism evidence="14 15">
    <name type="scientific">Lachancea mirantina</name>
    <dbReference type="NCBI Taxonomy" id="1230905"/>
    <lineage>
        <taxon>Eukaryota</taxon>
        <taxon>Fungi</taxon>
        <taxon>Dikarya</taxon>
        <taxon>Ascomycota</taxon>
        <taxon>Saccharomycotina</taxon>
        <taxon>Saccharomycetes</taxon>
        <taxon>Saccharomycetales</taxon>
        <taxon>Saccharomycetaceae</taxon>
        <taxon>Lachancea</taxon>
    </lineage>
</organism>
<evidence type="ECO:0000256" key="10">
    <source>
        <dbReference type="ARBA" id="ARBA00069694"/>
    </source>
</evidence>
<comment type="similarity">
    <text evidence="2">Belongs to the NXF family.</text>
</comment>
<dbReference type="InterPro" id="IPR001611">
    <property type="entry name" value="Leu-rich_rpt"/>
</dbReference>
<dbReference type="InterPro" id="IPR005637">
    <property type="entry name" value="TAP_C_dom"/>
</dbReference>
<keyword evidence="15" id="KW-1185">Reference proteome</keyword>
<feature type="domain" description="TAP-C" evidence="13">
    <location>
        <begin position="533"/>
        <end position="584"/>
    </location>
</feature>
<evidence type="ECO:0000259" key="12">
    <source>
        <dbReference type="PROSITE" id="PS50177"/>
    </source>
</evidence>
<dbReference type="InterPro" id="IPR057125">
    <property type="entry name" value="NXF1/2/3/5-like_LRR"/>
</dbReference>
<dbReference type="AlphaFoldDB" id="A0A1G4JXN5"/>
<dbReference type="FunFam" id="3.80.10.10:FF:000296">
    <property type="entry name" value="mRNA export factor MEX67"/>
    <property type="match status" value="1"/>
</dbReference>
<keyword evidence="3" id="KW-0813">Transport</keyword>